<dbReference type="InterPro" id="IPR002053">
    <property type="entry name" value="Glyco_hydro_25"/>
</dbReference>
<reference evidence="4 5" key="1">
    <citation type="submission" date="2020-12" db="EMBL/GenBank/DDBJ databases">
        <title>YIM B01967 draft genome.</title>
        <authorList>
            <person name="Yan X."/>
        </authorList>
    </citation>
    <scope>NUCLEOTIDE SEQUENCE [LARGE SCALE GENOMIC DNA]</scope>
    <source>
        <strain evidence="4 5">YIM B01967</strain>
    </source>
</reference>
<dbReference type="InterPro" id="IPR017853">
    <property type="entry name" value="GH"/>
</dbReference>
<dbReference type="PANTHER" id="PTHR34135:SF1">
    <property type="entry name" value="GLYCOSYL HYDROLASE FAMILY 25"/>
    <property type="match status" value="1"/>
</dbReference>
<dbReference type="InterPro" id="IPR044081">
    <property type="entry name" value="DUF5776"/>
</dbReference>
<dbReference type="GO" id="GO:0016787">
    <property type="term" value="F:hydrolase activity"/>
    <property type="evidence" value="ECO:0007669"/>
    <property type="project" value="UniProtKB-KW"/>
</dbReference>
<feature type="chain" id="PRO_5046345490" evidence="2">
    <location>
        <begin position="27"/>
        <end position="486"/>
    </location>
</feature>
<dbReference type="PANTHER" id="PTHR34135">
    <property type="entry name" value="LYSOZYME"/>
    <property type="match status" value="1"/>
</dbReference>
<comment type="similarity">
    <text evidence="1">Belongs to the glycosyl hydrolase 25 family.</text>
</comment>
<dbReference type="RefSeq" id="WP_200747616.1">
    <property type="nucleotide sequence ID" value="NZ_JAEOAH010000001.1"/>
</dbReference>
<keyword evidence="4" id="KW-0378">Hydrolase</keyword>
<feature type="domain" description="DUF5776" evidence="3">
    <location>
        <begin position="339"/>
        <end position="406"/>
    </location>
</feature>
<keyword evidence="2" id="KW-0732">Signal</keyword>
<evidence type="ECO:0000313" key="5">
    <source>
        <dbReference type="Proteomes" id="UP000618943"/>
    </source>
</evidence>
<dbReference type="EMBL" id="JAEOAH010000001">
    <property type="protein sequence ID" value="MBK3493555.1"/>
    <property type="molecule type" value="Genomic_DNA"/>
</dbReference>
<dbReference type="SUPFAM" id="SSF51445">
    <property type="entry name" value="(Trans)glycosidases"/>
    <property type="match status" value="1"/>
</dbReference>
<name>A0ABS1H2B5_9BACL</name>
<dbReference type="PROSITE" id="PS51904">
    <property type="entry name" value="GLYCOSYL_HYDROL_F25_2"/>
    <property type="match status" value="1"/>
</dbReference>
<feature type="domain" description="DUF5776" evidence="3">
    <location>
        <begin position="416"/>
        <end position="483"/>
    </location>
</feature>
<sequence length="486" mass="54127">MKKLRYLTTLLCLVAVFLVAAQTISADELGPANPDSKTKWETESEVKDKFNLKVKSAEPVIADISKWQGTIDWATASKVLDLVIIRTQYGSILEDTKHKEYEAGALKYGVPFGVYSYSLAESTADAKAEANTFYNRASKDANFYVLDVEEFTSTSGESMREIINAYVKQLRTKTDKKIGVYIAHHLYNQLNIDTSKFDFVWIPRYNNTNTVPDFKYNLWQYTDKGIVPGISTYVDLNRLNPNTPLNYFTDAADVETANKATYYTTNPKKIVVKKKVYQYSSTSLTAEYRGAALSKNTVVNVSGIEKTSKGTPRLKLTNGKYITANKEFVLKLTSSIDQYYTTVPKKVLIKKGLNAYSSTNLTTSNKLTGVKKNSVLTINDIAYSTGGTPRLKTISGSYITAKKNYVLPLTSSIENYIYTNPGSIKTKSTVYQYRSTNFTTSNKGKAITKGSTVKVSSIVFTSKGTPRLKLSNGMYITANKSYVVAK</sequence>
<dbReference type="Gene3D" id="3.20.20.80">
    <property type="entry name" value="Glycosidases"/>
    <property type="match status" value="1"/>
</dbReference>
<keyword evidence="5" id="KW-1185">Reference proteome</keyword>
<dbReference type="Pfam" id="PF19087">
    <property type="entry name" value="DUF5776"/>
    <property type="match status" value="3"/>
</dbReference>
<accession>A0ABS1H2B5</accession>
<evidence type="ECO:0000259" key="3">
    <source>
        <dbReference type="Pfam" id="PF19087"/>
    </source>
</evidence>
<dbReference type="Pfam" id="PF01183">
    <property type="entry name" value="Glyco_hydro_25"/>
    <property type="match status" value="1"/>
</dbReference>
<evidence type="ECO:0000256" key="2">
    <source>
        <dbReference type="SAM" id="SignalP"/>
    </source>
</evidence>
<dbReference type="CDD" id="cd06523">
    <property type="entry name" value="GH25_PlyB-like"/>
    <property type="match status" value="1"/>
</dbReference>
<evidence type="ECO:0000256" key="1">
    <source>
        <dbReference type="ARBA" id="ARBA00010646"/>
    </source>
</evidence>
<protein>
    <submittedName>
        <fullName evidence="4">Glycoside hydrolase family 25 protein</fullName>
    </submittedName>
</protein>
<feature type="signal peptide" evidence="2">
    <location>
        <begin position="1"/>
        <end position="26"/>
    </location>
</feature>
<comment type="caution">
    <text evidence="4">The sequence shown here is derived from an EMBL/GenBank/DDBJ whole genome shotgun (WGS) entry which is preliminary data.</text>
</comment>
<dbReference type="Proteomes" id="UP000618943">
    <property type="component" value="Unassembled WGS sequence"/>
</dbReference>
<organism evidence="4 5">
    <name type="scientific">Viridibacillus soli</name>
    <dbReference type="NCBI Taxonomy" id="2798301"/>
    <lineage>
        <taxon>Bacteria</taxon>
        <taxon>Bacillati</taxon>
        <taxon>Bacillota</taxon>
        <taxon>Bacilli</taxon>
        <taxon>Bacillales</taxon>
        <taxon>Caryophanaceae</taxon>
        <taxon>Viridibacillus</taxon>
    </lineage>
</organism>
<feature type="domain" description="DUF5776" evidence="3">
    <location>
        <begin position="262"/>
        <end position="329"/>
    </location>
</feature>
<evidence type="ECO:0000313" key="4">
    <source>
        <dbReference type="EMBL" id="MBK3493555.1"/>
    </source>
</evidence>
<proteinExistence type="inferred from homology"/>
<gene>
    <name evidence="4" type="ORF">JFL43_01460</name>
</gene>